<protein>
    <submittedName>
        <fullName evidence="6">LysR family transcriptional regulator</fullName>
    </submittedName>
</protein>
<organism evidence="6 7">
    <name type="scientific">Paenibacillus validus</name>
    <dbReference type="NCBI Taxonomy" id="44253"/>
    <lineage>
        <taxon>Bacteria</taxon>
        <taxon>Bacillati</taxon>
        <taxon>Bacillota</taxon>
        <taxon>Bacilli</taxon>
        <taxon>Bacillales</taxon>
        <taxon>Paenibacillaceae</taxon>
        <taxon>Paenibacillus</taxon>
    </lineage>
</organism>
<comment type="similarity">
    <text evidence="1">Belongs to the LysR transcriptional regulatory family.</text>
</comment>
<dbReference type="AlphaFoldDB" id="A0A7X3CQR0"/>
<evidence type="ECO:0000313" key="7">
    <source>
        <dbReference type="Proteomes" id="UP000450917"/>
    </source>
</evidence>
<dbReference type="PROSITE" id="PS50931">
    <property type="entry name" value="HTH_LYSR"/>
    <property type="match status" value="1"/>
</dbReference>
<dbReference type="GO" id="GO:0003700">
    <property type="term" value="F:DNA-binding transcription factor activity"/>
    <property type="evidence" value="ECO:0007669"/>
    <property type="project" value="InterPro"/>
</dbReference>
<gene>
    <name evidence="6" type="ORF">GNP93_04305</name>
</gene>
<dbReference type="RefSeq" id="WP_155614086.1">
    <property type="nucleotide sequence ID" value="NZ_WNZX01000002.1"/>
</dbReference>
<dbReference type="GO" id="GO:0000976">
    <property type="term" value="F:transcription cis-regulatory region binding"/>
    <property type="evidence" value="ECO:0007669"/>
    <property type="project" value="TreeGrafter"/>
</dbReference>
<dbReference type="PANTHER" id="PTHR30126">
    <property type="entry name" value="HTH-TYPE TRANSCRIPTIONAL REGULATOR"/>
    <property type="match status" value="1"/>
</dbReference>
<dbReference type="CDD" id="cd05466">
    <property type="entry name" value="PBP2_LTTR_substrate"/>
    <property type="match status" value="1"/>
</dbReference>
<reference evidence="6 7" key="1">
    <citation type="submission" date="2019-11" db="EMBL/GenBank/DDBJ databases">
        <title>Draft genome sequences of five Paenibacillus species of dairy origin.</title>
        <authorList>
            <person name="Olajide A.M."/>
            <person name="Chen S."/>
            <person name="Lapointe G."/>
        </authorList>
    </citation>
    <scope>NUCLEOTIDE SEQUENCE [LARGE SCALE GENOMIC DNA]</scope>
    <source>
        <strain evidence="6 7">2CS3</strain>
    </source>
</reference>
<name>A0A7X3CQR0_9BACL</name>
<evidence type="ECO:0000313" key="6">
    <source>
        <dbReference type="EMBL" id="MUG69895.1"/>
    </source>
</evidence>
<dbReference type="PRINTS" id="PR00039">
    <property type="entry name" value="HTHLYSR"/>
</dbReference>
<accession>A0A7X3CQR0</accession>
<evidence type="ECO:0000256" key="2">
    <source>
        <dbReference type="ARBA" id="ARBA00023015"/>
    </source>
</evidence>
<sequence length="300" mass="33967">MLESSIHRLRIFKSVIESGGFNAAARKLNISQPAITAHIQSLEQELGKKLFTREPGRKASLTEAGEIFYSYALEITSKTNLVEKHLQKLQGEQREVTVAVQRSIANNLFPSYLATFSRTHPDFRIIMYSHTQEMIIHQLMEGKADLGLLMTLGKIEGLYSEILTYENIELVVGPSHELASRNSIQPVELEKYSFVGGVNTSSHSRMINESLKKIGIQQYNVVLQLEDYRTLVEVVKRGIGIAATPAFGIQKELEDGELIRLPLDCEPAKIEIRLIYNPDLKMSDETRLFMVFLRREMSAL</sequence>
<evidence type="ECO:0000256" key="3">
    <source>
        <dbReference type="ARBA" id="ARBA00023125"/>
    </source>
</evidence>
<dbReference type="Gene3D" id="1.10.10.10">
    <property type="entry name" value="Winged helix-like DNA-binding domain superfamily/Winged helix DNA-binding domain"/>
    <property type="match status" value="1"/>
</dbReference>
<evidence type="ECO:0000259" key="5">
    <source>
        <dbReference type="PROSITE" id="PS50931"/>
    </source>
</evidence>
<dbReference type="SUPFAM" id="SSF53850">
    <property type="entry name" value="Periplasmic binding protein-like II"/>
    <property type="match status" value="1"/>
</dbReference>
<evidence type="ECO:0000256" key="1">
    <source>
        <dbReference type="ARBA" id="ARBA00009437"/>
    </source>
</evidence>
<keyword evidence="2" id="KW-0805">Transcription regulation</keyword>
<dbReference type="PANTHER" id="PTHR30126:SF40">
    <property type="entry name" value="HTH-TYPE TRANSCRIPTIONAL REGULATOR GLTR"/>
    <property type="match status" value="1"/>
</dbReference>
<feature type="domain" description="HTH lysR-type" evidence="5">
    <location>
        <begin position="1"/>
        <end position="62"/>
    </location>
</feature>
<dbReference type="EMBL" id="WNZX01000002">
    <property type="protein sequence ID" value="MUG69895.1"/>
    <property type="molecule type" value="Genomic_DNA"/>
</dbReference>
<evidence type="ECO:0000256" key="4">
    <source>
        <dbReference type="ARBA" id="ARBA00023163"/>
    </source>
</evidence>
<comment type="caution">
    <text evidence="6">The sequence shown here is derived from an EMBL/GenBank/DDBJ whole genome shotgun (WGS) entry which is preliminary data.</text>
</comment>
<dbReference type="Pfam" id="PF03466">
    <property type="entry name" value="LysR_substrate"/>
    <property type="match status" value="1"/>
</dbReference>
<dbReference type="InterPro" id="IPR036388">
    <property type="entry name" value="WH-like_DNA-bd_sf"/>
</dbReference>
<dbReference type="Proteomes" id="UP000450917">
    <property type="component" value="Unassembled WGS sequence"/>
</dbReference>
<keyword evidence="4" id="KW-0804">Transcription</keyword>
<dbReference type="Gene3D" id="3.40.190.10">
    <property type="entry name" value="Periplasmic binding protein-like II"/>
    <property type="match status" value="2"/>
</dbReference>
<dbReference type="SUPFAM" id="SSF46785">
    <property type="entry name" value="Winged helix' DNA-binding domain"/>
    <property type="match status" value="1"/>
</dbReference>
<dbReference type="InterPro" id="IPR005119">
    <property type="entry name" value="LysR_subst-bd"/>
</dbReference>
<proteinExistence type="inferred from homology"/>
<dbReference type="Pfam" id="PF00126">
    <property type="entry name" value="HTH_1"/>
    <property type="match status" value="1"/>
</dbReference>
<dbReference type="InterPro" id="IPR000847">
    <property type="entry name" value="LysR_HTH_N"/>
</dbReference>
<keyword evidence="7" id="KW-1185">Reference proteome</keyword>
<keyword evidence="3" id="KW-0238">DNA-binding</keyword>
<dbReference type="FunFam" id="1.10.10.10:FF:000001">
    <property type="entry name" value="LysR family transcriptional regulator"/>
    <property type="match status" value="1"/>
</dbReference>
<dbReference type="InterPro" id="IPR036390">
    <property type="entry name" value="WH_DNA-bd_sf"/>
</dbReference>